<proteinExistence type="predicted"/>
<dbReference type="RefSeq" id="WP_377862567.1">
    <property type="nucleotide sequence ID" value="NZ_JBHLZU010000037.1"/>
</dbReference>
<dbReference type="InterPro" id="IPR014729">
    <property type="entry name" value="Rossmann-like_a/b/a_fold"/>
</dbReference>
<dbReference type="CDD" id="cd06259">
    <property type="entry name" value="YdcF-like"/>
    <property type="match status" value="1"/>
</dbReference>
<sequence>MENELPAGVLADVQVLWDYNHMGHELQRCDVGIGLGSHDLGVATHSAELFHAGYFPLIVFSGANAPTTVDRFPRGEAVHYREHALFLGVPDEAVLVEPEAKHTTANIELSRALLESRGIEVRSVLLVSRPYQQRRAYAACRKVWPEVEVVCSSQDVELVEYLAGIGDDAKVINTIVADTQRIRVYGDQGLAIPQEIPTEAWVSYERLVQAGYDKRVIPNV</sequence>
<dbReference type="InterPro" id="IPR003848">
    <property type="entry name" value="DUF218"/>
</dbReference>
<reference evidence="2 3" key="1">
    <citation type="submission" date="2024-09" db="EMBL/GenBank/DDBJ databases">
        <authorList>
            <person name="Sun Q."/>
            <person name="Mori K."/>
        </authorList>
    </citation>
    <scope>NUCLEOTIDE SEQUENCE [LARGE SCALE GENOMIC DNA]</scope>
    <source>
        <strain evidence="2 3">TBRC 7907</strain>
    </source>
</reference>
<name>A0ABV6A913_9PSEU</name>
<protein>
    <submittedName>
        <fullName evidence="2">YdcF family protein</fullName>
    </submittedName>
</protein>
<evidence type="ECO:0000313" key="3">
    <source>
        <dbReference type="Proteomes" id="UP001589693"/>
    </source>
</evidence>
<feature type="domain" description="DUF218" evidence="1">
    <location>
        <begin position="42"/>
        <end position="143"/>
    </location>
</feature>
<keyword evidence="3" id="KW-1185">Reference proteome</keyword>
<comment type="caution">
    <text evidence="2">The sequence shown here is derived from an EMBL/GenBank/DDBJ whole genome shotgun (WGS) entry which is preliminary data.</text>
</comment>
<dbReference type="PANTHER" id="PTHR30336:SF20">
    <property type="entry name" value="DUF218 DOMAIN-CONTAINING PROTEIN"/>
    <property type="match status" value="1"/>
</dbReference>
<gene>
    <name evidence="2" type="ORF">ACFFQA_37465</name>
</gene>
<dbReference type="Pfam" id="PF02698">
    <property type="entry name" value="DUF218"/>
    <property type="match status" value="1"/>
</dbReference>
<accession>A0ABV6A913</accession>
<dbReference type="PANTHER" id="PTHR30336">
    <property type="entry name" value="INNER MEMBRANE PROTEIN, PROBABLE PERMEASE"/>
    <property type="match status" value="1"/>
</dbReference>
<dbReference type="EMBL" id="JBHLZU010000037">
    <property type="protein sequence ID" value="MFB9909655.1"/>
    <property type="molecule type" value="Genomic_DNA"/>
</dbReference>
<evidence type="ECO:0000313" key="2">
    <source>
        <dbReference type="EMBL" id="MFB9909655.1"/>
    </source>
</evidence>
<dbReference type="Gene3D" id="3.40.50.620">
    <property type="entry name" value="HUPs"/>
    <property type="match status" value="1"/>
</dbReference>
<dbReference type="InterPro" id="IPR051599">
    <property type="entry name" value="Cell_Envelope_Assoc"/>
</dbReference>
<organism evidence="2 3">
    <name type="scientific">Allokutzneria oryzae</name>
    <dbReference type="NCBI Taxonomy" id="1378989"/>
    <lineage>
        <taxon>Bacteria</taxon>
        <taxon>Bacillati</taxon>
        <taxon>Actinomycetota</taxon>
        <taxon>Actinomycetes</taxon>
        <taxon>Pseudonocardiales</taxon>
        <taxon>Pseudonocardiaceae</taxon>
        <taxon>Allokutzneria</taxon>
    </lineage>
</organism>
<evidence type="ECO:0000259" key="1">
    <source>
        <dbReference type="Pfam" id="PF02698"/>
    </source>
</evidence>
<dbReference type="Proteomes" id="UP001589693">
    <property type="component" value="Unassembled WGS sequence"/>
</dbReference>